<dbReference type="GO" id="GO:0004089">
    <property type="term" value="F:carbonate dehydratase activity"/>
    <property type="evidence" value="ECO:0007669"/>
    <property type="project" value="UniProtKB-UniRule"/>
</dbReference>
<comment type="cofactor">
    <cofactor evidence="1 9">
        <name>Zn(2+)</name>
        <dbReference type="ChEBI" id="CHEBI:29105"/>
    </cofactor>
</comment>
<dbReference type="GO" id="GO:0005886">
    <property type="term" value="C:plasma membrane"/>
    <property type="evidence" value="ECO:0007669"/>
    <property type="project" value="TreeGrafter"/>
</dbReference>
<dbReference type="GO" id="GO:0008270">
    <property type="term" value="F:zinc ion binding"/>
    <property type="evidence" value="ECO:0007669"/>
    <property type="project" value="UniProtKB-UniRule"/>
</dbReference>
<evidence type="ECO:0000256" key="7">
    <source>
        <dbReference type="ARBA" id="ARBA00023180"/>
    </source>
</evidence>
<sequence length="327" mass="35187">MPQLLADRGTGASKMNWLAAAAYALCVLAHSAHCATNSIAWCYHNPNCNDNTWPSIAPKQCNGTRQSPIDIVTANVAVNPNLTAFTFNNFSSTSAMKEIKNTGNTVQVTFDSGIRVSGGDLSEAYDSLQFHLHWGNGTTIPGSEHTVDGKRYPMELHIVNIKSSHNGNITQALGDPTGLAALGFFIEELPGTTDQPASWKNLTSYLAHITNASSSVDIAPGYSLDDLLAGVNRTRYYRYLGSLTTPTCNEAVVWTVFKEPIKVSKNLIDLFSNTVRLTNSTSPLMINVYRNIQPAQAVSTQVATASSASKTCFSLGLMGLGVLLGRH</sequence>
<feature type="chain" id="PRO_5028501635" description="Carbonic anhydrase" evidence="9">
    <location>
        <begin position="35"/>
        <end position="327"/>
    </location>
</feature>
<dbReference type="InterPro" id="IPR041874">
    <property type="entry name" value="CA4/CA15"/>
</dbReference>
<keyword evidence="8 9" id="KW-0456">Lyase</keyword>
<evidence type="ECO:0000313" key="11">
    <source>
        <dbReference type="Proteomes" id="UP000515145"/>
    </source>
</evidence>
<evidence type="ECO:0000256" key="9">
    <source>
        <dbReference type="RuleBase" id="RU367011"/>
    </source>
</evidence>
<dbReference type="OrthoDB" id="429145at2759"/>
<dbReference type="RefSeq" id="XP_028286855.1">
    <property type="nucleotide sequence ID" value="XM_028431054.1"/>
</dbReference>
<keyword evidence="11" id="KW-1185">Reference proteome</keyword>
<evidence type="ECO:0000256" key="8">
    <source>
        <dbReference type="ARBA" id="ARBA00023239"/>
    </source>
</evidence>
<dbReference type="CDD" id="cd03117">
    <property type="entry name" value="alpha_CA_IV_XV_like"/>
    <property type="match status" value="1"/>
</dbReference>
<dbReference type="InParanoid" id="A0A6P7KBJ3"/>
<organism evidence="11 12">
    <name type="scientific">Parambassis ranga</name>
    <name type="common">Indian glassy fish</name>
    <dbReference type="NCBI Taxonomy" id="210632"/>
    <lineage>
        <taxon>Eukaryota</taxon>
        <taxon>Metazoa</taxon>
        <taxon>Chordata</taxon>
        <taxon>Craniata</taxon>
        <taxon>Vertebrata</taxon>
        <taxon>Euteleostomi</taxon>
        <taxon>Actinopterygii</taxon>
        <taxon>Neopterygii</taxon>
        <taxon>Teleostei</taxon>
        <taxon>Neoteleostei</taxon>
        <taxon>Acanthomorphata</taxon>
        <taxon>Ovalentaria</taxon>
        <taxon>Ambassidae</taxon>
        <taxon>Parambassis</taxon>
    </lineage>
</organism>
<evidence type="ECO:0000256" key="5">
    <source>
        <dbReference type="ARBA" id="ARBA00022729"/>
    </source>
</evidence>
<evidence type="ECO:0000256" key="2">
    <source>
        <dbReference type="ARBA" id="ARBA00010718"/>
    </source>
</evidence>
<evidence type="ECO:0000256" key="3">
    <source>
        <dbReference type="ARBA" id="ARBA00012925"/>
    </source>
</evidence>
<name>A0A6P7KBJ3_9TELE</name>
<dbReference type="GeneID" id="114452000"/>
<evidence type="ECO:0000256" key="1">
    <source>
        <dbReference type="ARBA" id="ARBA00001947"/>
    </source>
</evidence>
<accession>A0A6P7KBJ3</accession>
<dbReference type="InterPro" id="IPR018338">
    <property type="entry name" value="Carbonic_anhydrase_a-class_CS"/>
</dbReference>
<dbReference type="PANTHER" id="PTHR18952">
    <property type="entry name" value="CARBONIC ANHYDRASE"/>
    <property type="match status" value="1"/>
</dbReference>
<feature type="signal peptide" evidence="9">
    <location>
        <begin position="1"/>
        <end position="34"/>
    </location>
</feature>
<feature type="domain" description="Alpha-carbonic anhydrase" evidence="10">
    <location>
        <begin position="39"/>
        <end position="307"/>
    </location>
</feature>
<gene>
    <name evidence="12" type="primary">LOC114452000</name>
</gene>
<dbReference type="AlphaFoldDB" id="A0A6P7KBJ3"/>
<dbReference type="InterPro" id="IPR023561">
    <property type="entry name" value="Carbonic_anhydrase_a-class"/>
</dbReference>
<dbReference type="InterPro" id="IPR036398">
    <property type="entry name" value="CA_dom_sf"/>
</dbReference>
<evidence type="ECO:0000256" key="4">
    <source>
        <dbReference type="ARBA" id="ARBA00022723"/>
    </source>
</evidence>
<dbReference type="Gene3D" id="3.10.200.10">
    <property type="entry name" value="Alpha carbonic anhydrase"/>
    <property type="match status" value="1"/>
</dbReference>
<evidence type="ECO:0000313" key="12">
    <source>
        <dbReference type="RefSeq" id="XP_028286855.1"/>
    </source>
</evidence>
<comment type="similarity">
    <text evidence="2 9">Belongs to the alpha-carbonic anhydrase family.</text>
</comment>
<dbReference type="EC" id="4.2.1.1" evidence="3 9"/>
<dbReference type="Pfam" id="PF00194">
    <property type="entry name" value="Carb_anhydrase"/>
    <property type="match status" value="1"/>
</dbReference>
<keyword evidence="7" id="KW-0325">Glycoprotein</keyword>
<keyword evidence="4 9" id="KW-0479">Metal-binding</keyword>
<proteinExistence type="inferred from homology"/>
<reference evidence="12" key="1">
    <citation type="submission" date="2025-08" db="UniProtKB">
        <authorList>
            <consortium name="RefSeq"/>
        </authorList>
    </citation>
    <scope>IDENTIFICATION</scope>
</reference>
<keyword evidence="6 9" id="KW-0862">Zinc</keyword>
<comment type="catalytic activity">
    <reaction evidence="9">
        <text>hydrogencarbonate + H(+) = CO2 + H2O</text>
        <dbReference type="Rhea" id="RHEA:10748"/>
        <dbReference type="ChEBI" id="CHEBI:15377"/>
        <dbReference type="ChEBI" id="CHEBI:15378"/>
        <dbReference type="ChEBI" id="CHEBI:16526"/>
        <dbReference type="ChEBI" id="CHEBI:17544"/>
        <dbReference type="EC" id="4.2.1.1"/>
    </reaction>
</comment>
<dbReference type="InterPro" id="IPR001148">
    <property type="entry name" value="CA_dom"/>
</dbReference>
<dbReference type="PROSITE" id="PS00162">
    <property type="entry name" value="ALPHA_CA_1"/>
    <property type="match status" value="1"/>
</dbReference>
<dbReference type="SMART" id="SM01057">
    <property type="entry name" value="Carb_anhydrase"/>
    <property type="match status" value="1"/>
</dbReference>
<dbReference type="Proteomes" id="UP000515145">
    <property type="component" value="Chromosome 19"/>
</dbReference>
<protein>
    <recommendedName>
        <fullName evidence="3 9">Carbonic anhydrase</fullName>
        <ecNumber evidence="3 9">4.2.1.1</ecNumber>
    </recommendedName>
</protein>
<dbReference type="PANTHER" id="PTHR18952:SF200">
    <property type="entry name" value="CARBONIC ANHYDRASE"/>
    <property type="match status" value="1"/>
</dbReference>
<keyword evidence="5 9" id="KW-0732">Signal</keyword>
<dbReference type="PROSITE" id="PS51144">
    <property type="entry name" value="ALPHA_CA_2"/>
    <property type="match status" value="1"/>
</dbReference>
<evidence type="ECO:0000256" key="6">
    <source>
        <dbReference type="ARBA" id="ARBA00022833"/>
    </source>
</evidence>
<dbReference type="FunFam" id="3.10.200.10:FF:000003">
    <property type="entry name" value="Carbonic anhydrase 12"/>
    <property type="match status" value="1"/>
</dbReference>
<dbReference type="SUPFAM" id="SSF51069">
    <property type="entry name" value="Carbonic anhydrase"/>
    <property type="match status" value="1"/>
</dbReference>
<comment type="function">
    <text evidence="9">Reversible hydration of carbon dioxide.</text>
</comment>
<evidence type="ECO:0000259" key="10">
    <source>
        <dbReference type="PROSITE" id="PS51144"/>
    </source>
</evidence>